<sequence length="65" mass="7615">MLEIEKVKKRIQQLSESEAKTLLLIIYARLDTAINGSGGYEFIQQTARDLYDFYFEIPESKELKK</sequence>
<dbReference type="Proteomes" id="UP000036867">
    <property type="component" value="Unassembled WGS sequence"/>
</dbReference>
<name>A0A0M0LK71_9BACL</name>
<dbReference type="OrthoDB" id="2931671at2"/>
<evidence type="ECO:0000313" key="2">
    <source>
        <dbReference type="Proteomes" id="UP000036867"/>
    </source>
</evidence>
<dbReference type="STRING" id="263475.AMD00_02630"/>
<evidence type="ECO:0000313" key="1">
    <source>
        <dbReference type="EMBL" id="KOO51396.1"/>
    </source>
</evidence>
<dbReference type="EMBL" id="LILB01000001">
    <property type="protein sequence ID" value="KOO51396.1"/>
    <property type="molecule type" value="Genomic_DNA"/>
</dbReference>
<reference evidence="2" key="1">
    <citation type="submission" date="2015-08" db="EMBL/GenBank/DDBJ databases">
        <title>Fjat-10028 dsm 16317.</title>
        <authorList>
            <person name="Liu B."/>
            <person name="Wang J."/>
            <person name="Zhu Y."/>
            <person name="Liu G."/>
            <person name="Chen Q."/>
            <person name="Chen Z."/>
            <person name="Lan J."/>
            <person name="Che J."/>
            <person name="Ge C."/>
            <person name="Shi H."/>
            <person name="Pan Z."/>
            <person name="Liu X."/>
        </authorList>
    </citation>
    <scope>NUCLEOTIDE SEQUENCE [LARGE SCALE GENOMIC DNA]</scope>
    <source>
        <strain evidence="2">DSM 16317</strain>
    </source>
</reference>
<protein>
    <submittedName>
        <fullName evidence="1">Uncharacterized protein</fullName>
    </submittedName>
</protein>
<dbReference type="AlphaFoldDB" id="A0A0M0LK71"/>
<accession>A0A0M0LK71</accession>
<comment type="caution">
    <text evidence="1">The sequence shown here is derived from an EMBL/GenBank/DDBJ whole genome shotgun (WGS) entry which is preliminary data.</text>
</comment>
<keyword evidence="2" id="KW-1185">Reference proteome</keyword>
<dbReference type="RefSeq" id="WP_053415534.1">
    <property type="nucleotide sequence ID" value="NZ_LILB01000001.1"/>
</dbReference>
<organism evidence="1 2">
    <name type="scientific">Viridibacillus arvi</name>
    <dbReference type="NCBI Taxonomy" id="263475"/>
    <lineage>
        <taxon>Bacteria</taxon>
        <taxon>Bacillati</taxon>
        <taxon>Bacillota</taxon>
        <taxon>Bacilli</taxon>
        <taxon>Bacillales</taxon>
        <taxon>Caryophanaceae</taxon>
        <taxon>Viridibacillus</taxon>
    </lineage>
</organism>
<dbReference type="PATRIC" id="fig|263475.3.peg.862"/>
<gene>
    <name evidence="1" type="ORF">AMD00_02630</name>
</gene>
<proteinExistence type="predicted"/>
<dbReference type="GeneID" id="301135010"/>